<dbReference type="SUPFAM" id="SSF52266">
    <property type="entry name" value="SGNH hydrolase"/>
    <property type="match status" value="1"/>
</dbReference>
<dbReference type="eggNOG" id="COG2755">
    <property type="taxonomic scope" value="Bacteria"/>
</dbReference>
<dbReference type="AlphaFoldDB" id="C7Q7I2"/>
<feature type="domain" description="SGNH hydrolase-type esterase" evidence="1">
    <location>
        <begin position="35"/>
        <end position="211"/>
    </location>
</feature>
<organism evidence="2 3">
    <name type="scientific">Catenulispora acidiphila (strain DSM 44928 / JCM 14897 / NBRC 102108 / NRRL B-24433 / ID139908)</name>
    <dbReference type="NCBI Taxonomy" id="479433"/>
    <lineage>
        <taxon>Bacteria</taxon>
        <taxon>Bacillati</taxon>
        <taxon>Actinomycetota</taxon>
        <taxon>Actinomycetes</taxon>
        <taxon>Catenulisporales</taxon>
        <taxon>Catenulisporaceae</taxon>
        <taxon>Catenulispora</taxon>
    </lineage>
</organism>
<dbReference type="InterPro" id="IPR053140">
    <property type="entry name" value="GDSL_Rv0518-like"/>
</dbReference>
<accession>C7Q7I2</accession>
<sequence>MAAVTVLTEAADPYCLRAGEAGALLAGHPWRRFAVLGDSIAEGVADEVPGYSPLPCADRVAAELTRINPDLAYLNLGKRGLRAHEVREGQLEPALAFAPDLAFVACGANDALRPGYEARADAVDSEIAAVIRALQERGVLVVTVSIFVRPVYPSLPTWLRPTGTERMAMLGARTSAIAAALGTVHVDLTAHPIATAMDSTSADGLHGNARAQSVAATETIRALGRMLRRKEL</sequence>
<dbReference type="Pfam" id="PF13472">
    <property type="entry name" value="Lipase_GDSL_2"/>
    <property type="match status" value="1"/>
</dbReference>
<name>C7Q7I2_CATAD</name>
<dbReference type="EMBL" id="CP001700">
    <property type="protein sequence ID" value="ACU72175.1"/>
    <property type="molecule type" value="Genomic_DNA"/>
</dbReference>
<dbReference type="InParanoid" id="C7Q7I2"/>
<gene>
    <name evidence="2" type="ordered locus">Caci_3268</name>
</gene>
<keyword evidence="3" id="KW-1185">Reference proteome</keyword>
<dbReference type="OrthoDB" id="3474033at2"/>
<dbReference type="STRING" id="479433.Caci_3268"/>
<dbReference type="RefSeq" id="WP_012787468.1">
    <property type="nucleotide sequence ID" value="NC_013131.1"/>
</dbReference>
<dbReference type="Proteomes" id="UP000000851">
    <property type="component" value="Chromosome"/>
</dbReference>
<evidence type="ECO:0000313" key="2">
    <source>
        <dbReference type="EMBL" id="ACU72175.1"/>
    </source>
</evidence>
<dbReference type="Gene3D" id="3.40.50.1110">
    <property type="entry name" value="SGNH hydrolase"/>
    <property type="match status" value="1"/>
</dbReference>
<dbReference type="PANTHER" id="PTHR43784">
    <property type="entry name" value="GDSL-LIKE LIPASE/ACYLHYDROLASE, PUTATIVE (AFU_ORTHOLOGUE AFUA_2G00820)-RELATED"/>
    <property type="match status" value="1"/>
</dbReference>
<dbReference type="KEGG" id="cai:Caci_3268"/>
<protein>
    <submittedName>
        <fullName evidence="2">Lipolytic protein G-D-S-L family</fullName>
    </submittedName>
</protein>
<dbReference type="PANTHER" id="PTHR43784:SF2">
    <property type="entry name" value="GDSL-LIKE LIPASE_ACYLHYDROLASE, PUTATIVE (AFU_ORTHOLOGUE AFUA_2G00820)-RELATED"/>
    <property type="match status" value="1"/>
</dbReference>
<evidence type="ECO:0000313" key="3">
    <source>
        <dbReference type="Proteomes" id="UP000000851"/>
    </source>
</evidence>
<dbReference type="InterPro" id="IPR036514">
    <property type="entry name" value="SGNH_hydro_sf"/>
</dbReference>
<reference evidence="2 3" key="1">
    <citation type="journal article" date="2009" name="Stand. Genomic Sci.">
        <title>Complete genome sequence of Catenulispora acidiphila type strain (ID 139908).</title>
        <authorList>
            <person name="Copeland A."/>
            <person name="Lapidus A."/>
            <person name="Glavina Del Rio T."/>
            <person name="Nolan M."/>
            <person name="Lucas S."/>
            <person name="Chen F."/>
            <person name="Tice H."/>
            <person name="Cheng J.F."/>
            <person name="Bruce D."/>
            <person name="Goodwin L."/>
            <person name="Pitluck S."/>
            <person name="Mikhailova N."/>
            <person name="Pati A."/>
            <person name="Ivanova N."/>
            <person name="Mavromatis K."/>
            <person name="Chen A."/>
            <person name="Palaniappan K."/>
            <person name="Chain P."/>
            <person name="Land M."/>
            <person name="Hauser L."/>
            <person name="Chang Y.J."/>
            <person name="Jeffries C.D."/>
            <person name="Chertkov O."/>
            <person name="Brettin T."/>
            <person name="Detter J.C."/>
            <person name="Han C."/>
            <person name="Ali Z."/>
            <person name="Tindall B.J."/>
            <person name="Goker M."/>
            <person name="Bristow J."/>
            <person name="Eisen J.A."/>
            <person name="Markowitz V."/>
            <person name="Hugenholtz P."/>
            <person name="Kyrpides N.C."/>
            <person name="Klenk H.P."/>
        </authorList>
    </citation>
    <scope>NUCLEOTIDE SEQUENCE [LARGE SCALE GENOMIC DNA]</scope>
    <source>
        <strain evidence="3">DSM 44928 / JCM 14897 / NBRC 102108 / NRRL B-24433 / ID139908</strain>
    </source>
</reference>
<dbReference type="InterPro" id="IPR013830">
    <property type="entry name" value="SGNH_hydro"/>
</dbReference>
<dbReference type="CDD" id="cd01832">
    <property type="entry name" value="SGNH_hydrolase_like_1"/>
    <property type="match status" value="1"/>
</dbReference>
<dbReference type="HOGENOM" id="CLU_069365_2_0_11"/>
<proteinExistence type="predicted"/>
<evidence type="ECO:0000259" key="1">
    <source>
        <dbReference type="Pfam" id="PF13472"/>
    </source>
</evidence>